<evidence type="ECO:0000256" key="2">
    <source>
        <dbReference type="ARBA" id="ARBA00022692"/>
    </source>
</evidence>
<keyword evidence="3 6" id="KW-1133">Transmembrane helix</keyword>
<dbReference type="PANTHER" id="PTHR30520">
    <property type="entry name" value="FORMATE TRANSPORTER-RELATED"/>
    <property type="match status" value="1"/>
</dbReference>
<feature type="transmembrane region" description="Helical" evidence="6">
    <location>
        <begin position="104"/>
        <end position="126"/>
    </location>
</feature>
<dbReference type="InterPro" id="IPR023271">
    <property type="entry name" value="Aquaporin-like"/>
</dbReference>
<evidence type="ECO:0000256" key="4">
    <source>
        <dbReference type="ARBA" id="ARBA00023136"/>
    </source>
</evidence>
<feature type="transmembrane region" description="Helical" evidence="6">
    <location>
        <begin position="157"/>
        <end position="176"/>
    </location>
</feature>
<protein>
    <submittedName>
        <fullName evidence="7">Formate transporter 1</fullName>
    </submittedName>
</protein>
<dbReference type="RefSeq" id="WP_229933263.1">
    <property type="nucleotide sequence ID" value="NZ_CAJHOF010000015.1"/>
</dbReference>
<proteinExistence type="inferred from homology"/>
<name>A0ABN7KA32_9BACT</name>
<dbReference type="EMBL" id="CAJHOF010000015">
    <property type="protein sequence ID" value="CAD7289359.1"/>
    <property type="molecule type" value="Genomic_DNA"/>
</dbReference>
<feature type="transmembrane region" description="Helical" evidence="6">
    <location>
        <begin position="66"/>
        <end position="92"/>
    </location>
</feature>
<dbReference type="PANTHER" id="PTHR30520:SF6">
    <property type="entry name" value="FORMATE_NITRATE FAMILY TRANSPORTER (EUROFUNG)"/>
    <property type="match status" value="1"/>
</dbReference>
<comment type="similarity">
    <text evidence="5">Belongs to the FNT transporter (TC 1.A.16) family.</text>
</comment>
<accession>A0ABN7KA32</accession>
<feature type="transmembrane region" description="Helical" evidence="6">
    <location>
        <begin position="237"/>
        <end position="258"/>
    </location>
</feature>
<keyword evidence="8" id="KW-1185">Reference proteome</keyword>
<dbReference type="Pfam" id="PF01226">
    <property type="entry name" value="Form_Nir_trans"/>
    <property type="match status" value="1"/>
</dbReference>
<evidence type="ECO:0000313" key="8">
    <source>
        <dbReference type="Proteomes" id="UP000789803"/>
    </source>
</evidence>
<organism evidence="7 8">
    <name type="scientific">Campylobacter majalis</name>
    <dbReference type="NCBI Taxonomy" id="2790656"/>
    <lineage>
        <taxon>Bacteria</taxon>
        <taxon>Pseudomonadati</taxon>
        <taxon>Campylobacterota</taxon>
        <taxon>Epsilonproteobacteria</taxon>
        <taxon>Campylobacterales</taxon>
        <taxon>Campylobacteraceae</taxon>
        <taxon>Campylobacter</taxon>
    </lineage>
</organism>
<feature type="transmembrane region" description="Helical" evidence="6">
    <location>
        <begin position="188"/>
        <end position="210"/>
    </location>
</feature>
<keyword evidence="4 6" id="KW-0472">Membrane</keyword>
<sequence>MKSPADIINDVSVSMQKRIFMPFTSIVMLSIMAGGAIAMGDIFWAHSIIGVGENLAIGLSNFMGGLAFSCGLMMTVFFGGHLFTGAVLSGVSSCDKRVSWSRGLWYWVVVWIGNFVGSILIAYIYFYSQLPMKFDSYLLYKFVSLGIDKTTTEFLPLFLRGIFCNIFVCMAVWSAYGASDTAGKFFSILWMVAAFVACGMEHCVANMFIITEALLAKSYLAIQNDSLNLVGFLVKNLLPVTLGNVVGGFCFIAMVGYYSHKTK</sequence>
<comment type="subcellular location">
    <subcellularLocation>
        <location evidence="1">Membrane</location>
        <topology evidence="1">Multi-pass membrane protein</topology>
    </subcellularLocation>
</comment>
<dbReference type="Gene3D" id="1.20.1080.10">
    <property type="entry name" value="Glycerol uptake facilitator protein"/>
    <property type="match status" value="1"/>
</dbReference>
<dbReference type="InterPro" id="IPR000292">
    <property type="entry name" value="For/NO2_transpt"/>
</dbReference>
<evidence type="ECO:0000256" key="6">
    <source>
        <dbReference type="SAM" id="Phobius"/>
    </source>
</evidence>
<comment type="caution">
    <text evidence="7">The sequence shown here is derived from an EMBL/GenBank/DDBJ whole genome shotgun (WGS) entry which is preliminary data.</text>
</comment>
<evidence type="ECO:0000256" key="3">
    <source>
        <dbReference type="ARBA" id="ARBA00022989"/>
    </source>
</evidence>
<evidence type="ECO:0000256" key="1">
    <source>
        <dbReference type="ARBA" id="ARBA00004141"/>
    </source>
</evidence>
<evidence type="ECO:0000313" key="7">
    <source>
        <dbReference type="EMBL" id="CAD7289359.1"/>
    </source>
</evidence>
<reference evidence="7 8" key="1">
    <citation type="submission" date="2020-11" db="EMBL/GenBank/DDBJ databases">
        <authorList>
            <person name="Peeters C."/>
        </authorList>
    </citation>
    <scope>NUCLEOTIDE SEQUENCE [LARGE SCALE GENOMIC DNA]</scope>
    <source>
        <strain evidence="7 8">LMG 7974</strain>
    </source>
</reference>
<evidence type="ECO:0000256" key="5">
    <source>
        <dbReference type="ARBA" id="ARBA00049660"/>
    </source>
</evidence>
<gene>
    <name evidence="7" type="primary">focA</name>
    <name evidence="7" type="ORF">LMG7974_01477</name>
</gene>
<keyword evidence="2 6" id="KW-0812">Transmembrane</keyword>
<feature type="transmembrane region" description="Helical" evidence="6">
    <location>
        <begin position="20"/>
        <end position="46"/>
    </location>
</feature>
<dbReference type="Proteomes" id="UP000789803">
    <property type="component" value="Unassembled WGS sequence"/>
</dbReference>